<evidence type="ECO:0000256" key="2">
    <source>
        <dbReference type="ARBA" id="ARBA00022801"/>
    </source>
</evidence>
<dbReference type="InterPro" id="IPR027417">
    <property type="entry name" value="P-loop_NTPase"/>
</dbReference>
<dbReference type="PANTHER" id="PTHR11070">
    <property type="entry name" value="UVRD / RECB / PCRA DNA HELICASE FAMILY MEMBER"/>
    <property type="match status" value="1"/>
</dbReference>
<dbReference type="GO" id="GO:0003677">
    <property type="term" value="F:DNA binding"/>
    <property type="evidence" value="ECO:0007669"/>
    <property type="project" value="InterPro"/>
</dbReference>
<dbReference type="RefSeq" id="WP_008200992.1">
    <property type="nucleotide sequence ID" value="NZ_CM001023.1"/>
</dbReference>
<dbReference type="InterPro" id="IPR014016">
    <property type="entry name" value="UvrD-like_ATP-bd"/>
</dbReference>
<dbReference type="InterPro" id="IPR014017">
    <property type="entry name" value="DNA_helicase_UvrD-like_C"/>
</dbReference>
<dbReference type="GO" id="GO:0043138">
    <property type="term" value="F:3'-5' DNA helicase activity"/>
    <property type="evidence" value="ECO:0007669"/>
    <property type="project" value="UniProtKB-EC"/>
</dbReference>
<sequence length="857" mass="99686">MKYFLDKSITKQIQALMRRGGQFQKAAEKIKQLVFDINSGDPDPFRSLSTTNHGETRLKNCVKYDLQGYARLITIQSNGECILKFLGTHEECDKWLNNNRNLNLGIEKDSKEIKDVYKSKNIHSPEERVDHDSDYSDGKLVKKIGDHYLDKLYDRISIKQSTIRSLAELESTSEEDEILSLCEQIGEKADQEVIFDVFMELRHGSVDHAKNRILEFIDEIQLIEKVKEEEKENINSNDQYLRLDDLEEEDLKILMDNKNWHDWMLFMHPAQKRVVDQDFSGPARLLGVSGSGKTCVIVRRSVRLANKYPDERILILTLNRSLAKLIRNLVDILIESKSLPEKTKSQIKVSSYWELCREYILRIDKDPMRARLYNDFVDKHEDSIDEIWSEFYRCQNNNFDAEVLFPVHQSLLSRGVFPQNYIRQEFDWIRSALPNKERNKYLSIERDGRSINLPENYREAILNGLKSWEKHMPEVGVTDYLGLSQKVLNFKDQIKEEFKCILVDEFQDFGTIEMEVIRRLAPKGENDLFLCGDIAQVVHTKHHRIRSAGINIIPQNYLKIEKNYRNSREILAAAYEVFKNNTTSEMYQHDGFEILKPEFANFSSPKPFLRQASSLSRAFMFSWVYLNDILDSKNLEKACIAICGYSYYDIDLIGKQLKIPVLDGKIDLSGGNIFLSDLENTKGFEFDRMIILNCNDHVIPNHDLPKEEWFREISKFYVAMTRAKKELIVSYNKTASSLFDSCKDLFTEDRWVDHVNIDLINDDFTMPSTSENNLNNGFTNLIGKEFLYSKIPIGITTELQNKILDTVTGKDASDGSKPLEWRTIGNLTVYIKSKGRDYPHLSRLFGPERIKELEDLL</sequence>
<comment type="catalytic activity">
    <reaction evidence="8">
        <text>ATP + H2O = ADP + phosphate + H(+)</text>
        <dbReference type="Rhea" id="RHEA:13065"/>
        <dbReference type="ChEBI" id="CHEBI:15377"/>
        <dbReference type="ChEBI" id="CHEBI:15378"/>
        <dbReference type="ChEBI" id="CHEBI:30616"/>
        <dbReference type="ChEBI" id="CHEBI:43474"/>
        <dbReference type="ChEBI" id="CHEBI:456216"/>
        <dbReference type="EC" id="5.6.2.4"/>
    </reaction>
</comment>
<keyword evidence="4 9" id="KW-0067">ATP-binding</keyword>
<dbReference type="EC" id="5.6.2.4" evidence="7"/>
<dbReference type="AlphaFoldDB" id="A3HT83"/>
<evidence type="ECO:0000256" key="9">
    <source>
        <dbReference type="PROSITE-ProRule" id="PRU00560"/>
    </source>
</evidence>
<dbReference type="Pfam" id="PF00580">
    <property type="entry name" value="UvrD-helicase"/>
    <property type="match status" value="1"/>
</dbReference>
<evidence type="ECO:0000256" key="8">
    <source>
        <dbReference type="ARBA" id="ARBA00048988"/>
    </source>
</evidence>
<evidence type="ECO:0000313" key="12">
    <source>
        <dbReference type="Proteomes" id="UP000003919"/>
    </source>
</evidence>
<organism evidence="11 12">
    <name type="scientific">Algoriphagus machipongonensis</name>
    <dbReference type="NCBI Taxonomy" id="388413"/>
    <lineage>
        <taxon>Bacteria</taxon>
        <taxon>Pseudomonadati</taxon>
        <taxon>Bacteroidota</taxon>
        <taxon>Cytophagia</taxon>
        <taxon>Cytophagales</taxon>
        <taxon>Cyclobacteriaceae</taxon>
        <taxon>Algoriphagus</taxon>
    </lineage>
</organism>
<evidence type="ECO:0000256" key="6">
    <source>
        <dbReference type="ARBA" id="ARBA00034617"/>
    </source>
</evidence>
<evidence type="ECO:0000256" key="5">
    <source>
        <dbReference type="ARBA" id="ARBA00023235"/>
    </source>
</evidence>
<feature type="binding site" evidence="9">
    <location>
        <begin position="287"/>
        <end position="294"/>
    </location>
    <ligand>
        <name>ATP</name>
        <dbReference type="ChEBI" id="CHEBI:30616"/>
    </ligand>
</feature>
<reference evidence="11 12" key="1">
    <citation type="journal article" date="2011" name="J. Bacteriol.">
        <title>Complete genome sequence of Algoriphagus sp. PR1, bacterial prey of a colony-forming choanoflagellate.</title>
        <authorList>
            <person name="Alegado R.A."/>
            <person name="Ferriera S."/>
            <person name="Nusbaum C."/>
            <person name="Young S.K."/>
            <person name="Zeng Q."/>
            <person name="Imamovic A."/>
            <person name="Fairclough S.R."/>
            <person name="King N."/>
        </authorList>
    </citation>
    <scope>NUCLEOTIDE SEQUENCE [LARGE SCALE GENOMIC DNA]</scope>
    <source>
        <strain evidence="11 12">PR1</strain>
    </source>
</reference>
<dbReference type="eggNOG" id="COG0210">
    <property type="taxonomic scope" value="Bacteria"/>
</dbReference>
<keyword evidence="5" id="KW-0413">Isomerase</keyword>
<dbReference type="GO" id="GO:0016887">
    <property type="term" value="F:ATP hydrolysis activity"/>
    <property type="evidence" value="ECO:0007669"/>
    <property type="project" value="RHEA"/>
</dbReference>
<dbReference type="Proteomes" id="UP000003919">
    <property type="component" value="Unassembled WGS sequence"/>
</dbReference>
<evidence type="ECO:0000256" key="1">
    <source>
        <dbReference type="ARBA" id="ARBA00022741"/>
    </source>
</evidence>
<dbReference type="SUPFAM" id="SSF52540">
    <property type="entry name" value="P-loop containing nucleoside triphosphate hydrolases"/>
    <property type="match status" value="1"/>
</dbReference>
<evidence type="ECO:0000259" key="10">
    <source>
        <dbReference type="PROSITE" id="PS51198"/>
    </source>
</evidence>
<dbReference type="HOGENOM" id="CLU_009504_0_0_10"/>
<keyword evidence="2 9" id="KW-0378">Hydrolase</keyword>
<dbReference type="GO" id="GO:0005524">
    <property type="term" value="F:ATP binding"/>
    <property type="evidence" value="ECO:0007669"/>
    <property type="project" value="UniProtKB-UniRule"/>
</dbReference>
<keyword evidence="12" id="KW-1185">Reference proteome</keyword>
<dbReference type="Pfam" id="PF13361">
    <property type="entry name" value="UvrD_C"/>
    <property type="match status" value="1"/>
</dbReference>
<dbReference type="GO" id="GO:0005829">
    <property type="term" value="C:cytosol"/>
    <property type="evidence" value="ECO:0007669"/>
    <property type="project" value="TreeGrafter"/>
</dbReference>
<dbReference type="EMBL" id="AAXU02000001">
    <property type="protein sequence ID" value="EAZ83051.2"/>
    <property type="molecule type" value="Genomic_DNA"/>
</dbReference>
<keyword evidence="1 9" id="KW-0547">Nucleotide-binding</keyword>
<dbReference type="PROSITE" id="PS51198">
    <property type="entry name" value="UVRD_HELICASE_ATP_BIND"/>
    <property type="match status" value="1"/>
</dbReference>
<comment type="catalytic activity">
    <reaction evidence="6">
        <text>Couples ATP hydrolysis with the unwinding of duplex DNA by translocating in the 3'-5' direction.</text>
        <dbReference type="EC" id="5.6.2.4"/>
    </reaction>
</comment>
<evidence type="ECO:0000256" key="3">
    <source>
        <dbReference type="ARBA" id="ARBA00022806"/>
    </source>
</evidence>
<dbReference type="GO" id="GO:0000725">
    <property type="term" value="P:recombinational repair"/>
    <property type="evidence" value="ECO:0007669"/>
    <property type="project" value="TreeGrafter"/>
</dbReference>
<dbReference type="STRING" id="388413.ALPR1_12560"/>
<name>A3HT83_9BACT</name>
<evidence type="ECO:0000256" key="7">
    <source>
        <dbReference type="ARBA" id="ARBA00034808"/>
    </source>
</evidence>
<feature type="domain" description="UvrD-like helicase ATP-binding" evidence="10">
    <location>
        <begin position="266"/>
        <end position="567"/>
    </location>
</feature>
<keyword evidence="3 9" id="KW-0347">Helicase</keyword>
<proteinExistence type="predicted"/>
<evidence type="ECO:0000313" key="11">
    <source>
        <dbReference type="EMBL" id="EAZ83051.2"/>
    </source>
</evidence>
<protein>
    <recommendedName>
        <fullName evidence="7">DNA 3'-5' helicase</fullName>
        <ecNumber evidence="7">5.6.2.4</ecNumber>
    </recommendedName>
</protein>
<dbReference type="Gene3D" id="3.40.50.300">
    <property type="entry name" value="P-loop containing nucleotide triphosphate hydrolases"/>
    <property type="match status" value="2"/>
</dbReference>
<evidence type="ECO:0000256" key="4">
    <source>
        <dbReference type="ARBA" id="ARBA00022840"/>
    </source>
</evidence>
<gene>
    <name evidence="11" type="ORF">ALPR1_12560</name>
</gene>
<dbReference type="OrthoDB" id="9809039at2"/>
<comment type="caution">
    <text evidence="11">The sequence shown here is derived from an EMBL/GenBank/DDBJ whole genome shotgun (WGS) entry which is preliminary data.</text>
</comment>
<dbReference type="InterPro" id="IPR000212">
    <property type="entry name" value="DNA_helicase_UvrD/REP"/>
</dbReference>
<dbReference type="PANTHER" id="PTHR11070:SF45">
    <property type="entry name" value="DNA 3'-5' HELICASE"/>
    <property type="match status" value="1"/>
</dbReference>
<accession>A3HT83</accession>